<dbReference type="EMBL" id="BAABBW010000001">
    <property type="protein sequence ID" value="GAA4170595.1"/>
    <property type="molecule type" value="Genomic_DNA"/>
</dbReference>
<keyword evidence="2" id="KW-0238">DNA-binding</keyword>
<gene>
    <name evidence="5" type="ORF">GCM10022287_08740</name>
</gene>
<dbReference type="Proteomes" id="UP001501079">
    <property type="component" value="Unassembled WGS sequence"/>
</dbReference>
<dbReference type="InterPro" id="IPR028082">
    <property type="entry name" value="Peripla_BP_I"/>
</dbReference>
<keyword evidence="1" id="KW-0805">Transcription regulation</keyword>
<dbReference type="PANTHER" id="PTHR30146:SF155">
    <property type="entry name" value="ALANINE RACEMASE"/>
    <property type="match status" value="1"/>
</dbReference>
<dbReference type="Pfam" id="PF13377">
    <property type="entry name" value="Peripla_BP_3"/>
    <property type="match status" value="1"/>
</dbReference>
<dbReference type="Gene3D" id="3.40.50.2300">
    <property type="match status" value="2"/>
</dbReference>
<protein>
    <submittedName>
        <fullName evidence="5">Substrate-binding domain-containing protein</fullName>
    </submittedName>
</protein>
<accession>A0ABP7ZUB2</accession>
<feature type="domain" description="Transcriptional regulator LacI/GalR-like sensor" evidence="4">
    <location>
        <begin position="123"/>
        <end position="279"/>
    </location>
</feature>
<name>A0ABP7ZUB2_9MICO</name>
<evidence type="ECO:0000313" key="5">
    <source>
        <dbReference type="EMBL" id="GAA4170595.1"/>
    </source>
</evidence>
<dbReference type="InterPro" id="IPR046335">
    <property type="entry name" value="LacI/GalR-like_sensor"/>
</dbReference>
<dbReference type="SUPFAM" id="SSF53822">
    <property type="entry name" value="Periplasmic binding protein-like I"/>
    <property type="match status" value="1"/>
</dbReference>
<dbReference type="PANTHER" id="PTHR30146">
    <property type="entry name" value="LACI-RELATED TRANSCRIPTIONAL REPRESSOR"/>
    <property type="match status" value="1"/>
</dbReference>
<keyword evidence="3" id="KW-0804">Transcription</keyword>
<comment type="caution">
    <text evidence="5">The sequence shown here is derived from an EMBL/GenBank/DDBJ whole genome shotgun (WGS) entry which is preliminary data.</text>
</comment>
<sequence length="297" mass="31781">MRLTDPTATTVGIVLRRSPRQLAAEPFYGELIGGIEEVLEPWGLQVLMQIVDGMPRELNSYRHWAKTGVVRAVVLVDLVAQDPRPALLAELGLPGLILGEPDDGAPLPALRTDGYRPIRDAVSRLAELGHRRIARVAGPATFKHTLERTRGFIDATAELGIEPLLEEGDYSGESGAAATARLLRADDAPTAIVYDNDTMAIAGLGAARDLGVEVPSRLSILAWDDSQHCRLATPAVSAMSYDVHLRGQLAARTLLEVLDGATPGDTWSEPPVLVERGSTAPYDGTDAGATLLEQMAE</sequence>
<keyword evidence="6" id="KW-1185">Reference proteome</keyword>
<proteinExistence type="predicted"/>
<evidence type="ECO:0000259" key="4">
    <source>
        <dbReference type="Pfam" id="PF13377"/>
    </source>
</evidence>
<evidence type="ECO:0000256" key="2">
    <source>
        <dbReference type="ARBA" id="ARBA00023125"/>
    </source>
</evidence>
<organism evidence="5 6">
    <name type="scientific">Gryllotalpicola koreensis</name>
    <dbReference type="NCBI Taxonomy" id="993086"/>
    <lineage>
        <taxon>Bacteria</taxon>
        <taxon>Bacillati</taxon>
        <taxon>Actinomycetota</taxon>
        <taxon>Actinomycetes</taxon>
        <taxon>Micrococcales</taxon>
        <taxon>Microbacteriaceae</taxon>
        <taxon>Gryllotalpicola</taxon>
    </lineage>
</organism>
<evidence type="ECO:0000256" key="1">
    <source>
        <dbReference type="ARBA" id="ARBA00023015"/>
    </source>
</evidence>
<evidence type="ECO:0000313" key="6">
    <source>
        <dbReference type="Proteomes" id="UP001501079"/>
    </source>
</evidence>
<reference evidence="6" key="1">
    <citation type="journal article" date="2019" name="Int. J. Syst. Evol. Microbiol.">
        <title>The Global Catalogue of Microorganisms (GCM) 10K type strain sequencing project: providing services to taxonomists for standard genome sequencing and annotation.</title>
        <authorList>
            <consortium name="The Broad Institute Genomics Platform"/>
            <consortium name="The Broad Institute Genome Sequencing Center for Infectious Disease"/>
            <person name="Wu L."/>
            <person name="Ma J."/>
        </authorList>
    </citation>
    <scope>NUCLEOTIDE SEQUENCE [LARGE SCALE GENOMIC DNA]</scope>
    <source>
        <strain evidence="6">JCM 17591</strain>
    </source>
</reference>
<evidence type="ECO:0000256" key="3">
    <source>
        <dbReference type="ARBA" id="ARBA00023163"/>
    </source>
</evidence>
<dbReference type="RefSeq" id="WP_344752051.1">
    <property type="nucleotide sequence ID" value="NZ_BAABBW010000001.1"/>
</dbReference>